<evidence type="ECO:0000313" key="5">
    <source>
        <dbReference type="Proteomes" id="UP001164459"/>
    </source>
</evidence>
<gene>
    <name evidence="4" type="ORF">O0S08_11385</name>
</gene>
<dbReference type="Proteomes" id="UP001164459">
    <property type="component" value="Chromosome"/>
</dbReference>
<feature type="domain" description="Sulfotransferase" evidence="3">
    <location>
        <begin position="91"/>
        <end position="281"/>
    </location>
</feature>
<dbReference type="EMBL" id="CP114040">
    <property type="protein sequence ID" value="WAS96742.1"/>
    <property type="molecule type" value="Genomic_DNA"/>
</dbReference>
<reference evidence="4" key="1">
    <citation type="submission" date="2022-11" db="EMBL/GenBank/DDBJ databases">
        <title>Minimal conservation of predation-associated metabolite biosynthetic gene clusters underscores biosynthetic potential of Myxococcota including descriptions for ten novel species: Archangium lansinium sp. nov., Myxococcus landrumus sp. nov., Nannocystis bai.</title>
        <authorList>
            <person name="Ahearne A."/>
            <person name="Stevens C."/>
            <person name="Dowd S."/>
        </authorList>
    </citation>
    <scope>NUCLEOTIDE SEQUENCE</scope>
    <source>
        <strain evidence="4">Fl3</strain>
    </source>
</reference>
<evidence type="ECO:0000313" key="4">
    <source>
        <dbReference type="EMBL" id="WAS96742.1"/>
    </source>
</evidence>
<organism evidence="4 5">
    <name type="scientific">Nannocystis punicea</name>
    <dbReference type="NCBI Taxonomy" id="2995304"/>
    <lineage>
        <taxon>Bacteria</taxon>
        <taxon>Pseudomonadati</taxon>
        <taxon>Myxococcota</taxon>
        <taxon>Polyangia</taxon>
        <taxon>Nannocystales</taxon>
        <taxon>Nannocystaceae</taxon>
        <taxon>Nannocystis</taxon>
    </lineage>
</organism>
<dbReference type="InterPro" id="IPR037359">
    <property type="entry name" value="NST/OST"/>
</dbReference>
<accession>A0ABY7HBV2</accession>
<dbReference type="RefSeq" id="WP_269039106.1">
    <property type="nucleotide sequence ID" value="NZ_CP114040.1"/>
</dbReference>
<keyword evidence="5" id="KW-1185">Reference proteome</keyword>
<dbReference type="InterPro" id="IPR027417">
    <property type="entry name" value="P-loop_NTPase"/>
</dbReference>
<dbReference type="InterPro" id="IPR000863">
    <property type="entry name" value="Sulfotransferase_dom"/>
</dbReference>
<evidence type="ECO:0000256" key="2">
    <source>
        <dbReference type="ARBA" id="ARBA00023180"/>
    </source>
</evidence>
<protein>
    <submittedName>
        <fullName evidence="4">Sulfotransferase</fullName>
    </submittedName>
</protein>
<dbReference type="PANTHER" id="PTHR10605:SF56">
    <property type="entry name" value="BIFUNCTIONAL HEPARAN SULFATE N-DEACETYLASE_N-SULFOTRANSFERASE"/>
    <property type="match status" value="1"/>
</dbReference>
<proteinExistence type="predicted"/>
<keyword evidence="1" id="KW-0808">Transferase</keyword>
<dbReference type="Pfam" id="PF00685">
    <property type="entry name" value="Sulfotransfer_1"/>
    <property type="match status" value="1"/>
</dbReference>
<evidence type="ECO:0000256" key="1">
    <source>
        <dbReference type="ARBA" id="ARBA00022679"/>
    </source>
</evidence>
<dbReference type="PANTHER" id="PTHR10605">
    <property type="entry name" value="HEPARAN SULFATE SULFOTRANSFERASE"/>
    <property type="match status" value="1"/>
</dbReference>
<dbReference type="Gene3D" id="3.40.50.300">
    <property type="entry name" value="P-loop containing nucleotide triphosphate hydrolases"/>
    <property type="match status" value="1"/>
</dbReference>
<name>A0ABY7HBV2_9BACT</name>
<sequence length="328" mass="36559">MLSSRAVTRASIRLDGDEVTRISLPTSADASVEPGAICKTRLAFQIQTSAIRNASVISVVLEDDSGSTDTCAEFDCGEATFSTEDTDRLKPDFAIIGAMKAGTTALYDFLTRHPQVLPRMPKEIRFFNESFDLGLDYYRSCFAGKLAHPLAAGVLAGDGTPGYMSPYHPECAARLREFAPHVRIVVSLRDPVERAISHYYHNAKMLGTESRSLEAVFAEAEFTDAVDQSAYLRYGRYAECLRPWLAAFPRQQVLVLDFHDLERRPAGLLRDLFAFVGLDVPPGLHVTKIFGNEYPEPPEDMIRRLQAYYAPLRSELRDLLGHDLSFTL</sequence>
<dbReference type="SUPFAM" id="SSF52540">
    <property type="entry name" value="P-loop containing nucleoside triphosphate hydrolases"/>
    <property type="match status" value="1"/>
</dbReference>
<evidence type="ECO:0000259" key="3">
    <source>
        <dbReference type="Pfam" id="PF00685"/>
    </source>
</evidence>
<keyword evidence="2" id="KW-0325">Glycoprotein</keyword>